<protein>
    <recommendedName>
        <fullName evidence="3">FAS1 domain-containing protein</fullName>
    </recommendedName>
</protein>
<dbReference type="InterPro" id="IPR000782">
    <property type="entry name" value="FAS1_domain"/>
</dbReference>
<dbReference type="InterPro" id="IPR052806">
    <property type="entry name" value="Fasciclin-like_AGP"/>
</dbReference>
<name>A0A7J7NJ86_9MAGN</name>
<sequence length="391" mass="42234">MAPILLACMMMLFSLVSITSPILPSETVLDAAEILYDSGYLSMSLTLELISQTLFPQSSSMTIFAPSDTAFEQLGQPSLSLLQYHCIPVKFTVETLRSLPYGTRIPTLLSKQSLVVTTMSPGGVIEINGVKVNESVVFDVGLLAVFAIDEFFDPSFKIGSSPPVVIVAQSPPPPPVMAIPVVMAAPAQSPSYGFTCTAPFSNDNNRNRIGESLMNSLLKSRGYSVMASFLDLQLLGFNDRSTKLTVFAPLDEEIEQHARNFSADSSIFHRHVLPCRLTWTDLVNFDEGATLRTFVDGFTVKLSTSGDVLVLNGVPVIFPDLYSSDSVVVHGLQQMLLLPGEQGSTTTTTAAGDHYSSFNFNANNSSTSSDDTSVDYGEIGGVNENIKNKIL</sequence>
<dbReference type="EMBL" id="JACGCM010000763">
    <property type="protein sequence ID" value="KAF6167245.1"/>
    <property type="molecule type" value="Genomic_DNA"/>
</dbReference>
<evidence type="ECO:0000313" key="4">
    <source>
        <dbReference type="EMBL" id="KAF6167245.1"/>
    </source>
</evidence>
<dbReference type="SMART" id="SM00554">
    <property type="entry name" value="FAS1"/>
    <property type="match status" value="2"/>
</dbReference>
<comment type="caution">
    <text evidence="4">The sequence shown here is derived from an EMBL/GenBank/DDBJ whole genome shotgun (WGS) entry which is preliminary data.</text>
</comment>
<keyword evidence="5" id="KW-1185">Reference proteome</keyword>
<dbReference type="PROSITE" id="PS50213">
    <property type="entry name" value="FAS1"/>
    <property type="match status" value="2"/>
</dbReference>
<dbReference type="Proteomes" id="UP000541444">
    <property type="component" value="Unassembled WGS sequence"/>
</dbReference>
<evidence type="ECO:0000256" key="2">
    <source>
        <dbReference type="SAM" id="SignalP"/>
    </source>
</evidence>
<dbReference type="AlphaFoldDB" id="A0A7J7NJ86"/>
<dbReference type="SUPFAM" id="SSF82153">
    <property type="entry name" value="FAS1 domain"/>
    <property type="match status" value="2"/>
</dbReference>
<keyword evidence="2" id="KW-0732">Signal</keyword>
<feature type="domain" description="FAS1" evidence="3">
    <location>
        <begin position="210"/>
        <end position="336"/>
    </location>
</feature>
<dbReference type="InterPro" id="IPR036378">
    <property type="entry name" value="FAS1_dom_sf"/>
</dbReference>
<comment type="similarity">
    <text evidence="1">Belongs to the fasciclin-like AGP family.</text>
</comment>
<gene>
    <name evidence="4" type="ORF">GIB67_005070</name>
</gene>
<dbReference type="PANTHER" id="PTHR33985">
    <property type="entry name" value="OS02G0491300 PROTEIN-RELATED"/>
    <property type="match status" value="1"/>
</dbReference>
<accession>A0A7J7NJ86</accession>
<feature type="domain" description="FAS1" evidence="3">
    <location>
        <begin position="28"/>
        <end position="156"/>
    </location>
</feature>
<dbReference type="PANTHER" id="PTHR33985:SF17">
    <property type="entry name" value="FASCICLIN-LIKE ARABINOGALACTAN PROTEIN 20"/>
    <property type="match status" value="1"/>
</dbReference>
<evidence type="ECO:0000256" key="1">
    <source>
        <dbReference type="ARBA" id="ARBA00007843"/>
    </source>
</evidence>
<evidence type="ECO:0000313" key="5">
    <source>
        <dbReference type="Proteomes" id="UP000541444"/>
    </source>
</evidence>
<feature type="chain" id="PRO_5029635578" description="FAS1 domain-containing protein" evidence="2">
    <location>
        <begin position="22"/>
        <end position="391"/>
    </location>
</feature>
<organism evidence="4 5">
    <name type="scientific">Kingdonia uniflora</name>
    <dbReference type="NCBI Taxonomy" id="39325"/>
    <lineage>
        <taxon>Eukaryota</taxon>
        <taxon>Viridiplantae</taxon>
        <taxon>Streptophyta</taxon>
        <taxon>Embryophyta</taxon>
        <taxon>Tracheophyta</taxon>
        <taxon>Spermatophyta</taxon>
        <taxon>Magnoliopsida</taxon>
        <taxon>Ranunculales</taxon>
        <taxon>Circaeasteraceae</taxon>
        <taxon>Kingdonia</taxon>
    </lineage>
</organism>
<dbReference type="OrthoDB" id="1893649at2759"/>
<feature type="signal peptide" evidence="2">
    <location>
        <begin position="1"/>
        <end position="21"/>
    </location>
</feature>
<reference evidence="4 5" key="1">
    <citation type="journal article" date="2020" name="IScience">
        <title>Genome Sequencing of the Endangered Kingdonia uniflora (Circaeasteraceae, Ranunculales) Reveals Potential Mechanisms of Evolutionary Specialization.</title>
        <authorList>
            <person name="Sun Y."/>
            <person name="Deng T."/>
            <person name="Zhang A."/>
            <person name="Moore M.J."/>
            <person name="Landis J.B."/>
            <person name="Lin N."/>
            <person name="Zhang H."/>
            <person name="Zhang X."/>
            <person name="Huang J."/>
            <person name="Zhang X."/>
            <person name="Sun H."/>
            <person name="Wang H."/>
        </authorList>
    </citation>
    <scope>NUCLEOTIDE SEQUENCE [LARGE SCALE GENOMIC DNA]</scope>
    <source>
        <strain evidence="4">TB1705</strain>
        <tissue evidence="4">Leaf</tissue>
    </source>
</reference>
<evidence type="ECO:0000259" key="3">
    <source>
        <dbReference type="PROSITE" id="PS50213"/>
    </source>
</evidence>
<proteinExistence type="inferred from homology"/>
<dbReference type="Gene3D" id="2.30.180.10">
    <property type="entry name" value="FAS1 domain"/>
    <property type="match status" value="2"/>
</dbReference>
<dbReference type="Pfam" id="PF02469">
    <property type="entry name" value="Fasciclin"/>
    <property type="match status" value="2"/>
</dbReference>